<sequence length="247" mass="25885">MTPLLTAEAVTVRYGSLAALDGVDLRVALGQRHALIGPNGAGKTTLLDVLAGATRPADGRVRLAGRDVTRLGLAARARRGVGRIHQRPAVWGSLTARENVLVAALPRAVRAGRWHPAARRRAAGRTADALLARVGLGDLAAVPAGQLAHGQRRQVEIAVALAGRPRLLLLDEPAAGLSAVEVGWLAEFLRGLPRAVAVLLVEHRLDLVYALCDTVTVLRDGRTLATGSPAEIRASGPVREAYAEGVT</sequence>
<dbReference type="GO" id="GO:0005886">
    <property type="term" value="C:plasma membrane"/>
    <property type="evidence" value="ECO:0007669"/>
    <property type="project" value="TreeGrafter"/>
</dbReference>
<gene>
    <name evidence="5" type="ORF">GA0070622_4774</name>
</gene>
<dbReference type="PANTHER" id="PTHR45772">
    <property type="entry name" value="CONSERVED COMPONENT OF ABC TRANSPORTER FOR NATURAL AMINO ACIDS-RELATED"/>
    <property type="match status" value="1"/>
</dbReference>
<dbReference type="InterPro" id="IPR027417">
    <property type="entry name" value="P-loop_NTPase"/>
</dbReference>
<dbReference type="EMBL" id="FLRH01000004">
    <property type="protein sequence ID" value="SBT67711.1"/>
    <property type="molecule type" value="Genomic_DNA"/>
</dbReference>
<keyword evidence="3 5" id="KW-0067">ATP-binding</keyword>
<dbReference type="SUPFAM" id="SSF52540">
    <property type="entry name" value="P-loop containing nucleoside triphosphate hydrolases"/>
    <property type="match status" value="1"/>
</dbReference>
<dbReference type="AlphaFoldDB" id="A0A1A9BF49"/>
<dbReference type="Pfam" id="PF00005">
    <property type="entry name" value="ABC_tran"/>
    <property type="match status" value="1"/>
</dbReference>
<dbReference type="SMART" id="SM00382">
    <property type="entry name" value="AAA"/>
    <property type="match status" value="1"/>
</dbReference>
<evidence type="ECO:0000256" key="3">
    <source>
        <dbReference type="ARBA" id="ARBA00022840"/>
    </source>
</evidence>
<evidence type="ECO:0000259" key="4">
    <source>
        <dbReference type="PROSITE" id="PS50893"/>
    </source>
</evidence>
<dbReference type="RefSeq" id="WP_091578755.1">
    <property type="nucleotide sequence ID" value="NZ_FLRH01000004.1"/>
</dbReference>
<feature type="domain" description="ABC transporter" evidence="4">
    <location>
        <begin position="5"/>
        <end position="245"/>
    </location>
</feature>
<dbReference type="Proteomes" id="UP000199558">
    <property type="component" value="Unassembled WGS sequence"/>
</dbReference>
<dbReference type="GO" id="GO:0016887">
    <property type="term" value="F:ATP hydrolysis activity"/>
    <property type="evidence" value="ECO:0007669"/>
    <property type="project" value="InterPro"/>
</dbReference>
<organism evidence="5 6">
    <name type="scientific">Micromonospora sediminicola</name>
    <dbReference type="NCBI Taxonomy" id="946078"/>
    <lineage>
        <taxon>Bacteria</taxon>
        <taxon>Bacillati</taxon>
        <taxon>Actinomycetota</taxon>
        <taxon>Actinomycetes</taxon>
        <taxon>Micromonosporales</taxon>
        <taxon>Micromonosporaceae</taxon>
        <taxon>Micromonospora</taxon>
    </lineage>
</organism>
<dbReference type="GO" id="GO:0005524">
    <property type="term" value="F:ATP binding"/>
    <property type="evidence" value="ECO:0007669"/>
    <property type="project" value="UniProtKB-KW"/>
</dbReference>
<dbReference type="STRING" id="946078.GA0070622_4774"/>
<keyword evidence="1" id="KW-0813">Transport</keyword>
<dbReference type="InterPro" id="IPR003439">
    <property type="entry name" value="ABC_transporter-like_ATP-bd"/>
</dbReference>
<dbReference type="PROSITE" id="PS50893">
    <property type="entry name" value="ABC_TRANSPORTER_2"/>
    <property type="match status" value="1"/>
</dbReference>
<dbReference type="PANTHER" id="PTHR45772:SF2">
    <property type="entry name" value="ABC TRANSPORTER ATP-BINDING PROTEIN"/>
    <property type="match status" value="1"/>
</dbReference>
<evidence type="ECO:0000256" key="1">
    <source>
        <dbReference type="ARBA" id="ARBA00022448"/>
    </source>
</evidence>
<evidence type="ECO:0000313" key="6">
    <source>
        <dbReference type="Proteomes" id="UP000199558"/>
    </source>
</evidence>
<keyword evidence="2" id="KW-0547">Nucleotide-binding</keyword>
<reference evidence="6" key="1">
    <citation type="submission" date="2016-06" db="EMBL/GenBank/DDBJ databases">
        <authorList>
            <person name="Varghese N."/>
            <person name="Submissions Spin"/>
        </authorList>
    </citation>
    <scope>NUCLEOTIDE SEQUENCE [LARGE SCALE GENOMIC DNA]</scope>
    <source>
        <strain evidence="6">DSM 45794</strain>
    </source>
</reference>
<dbReference type="OrthoDB" id="8724465at2"/>
<accession>A0A1A9BF49</accession>
<protein>
    <submittedName>
        <fullName evidence="5">Amino acid/amide ABC transporter ATP-binding protein 1, HAAT family</fullName>
    </submittedName>
</protein>
<name>A0A1A9BF49_9ACTN</name>
<proteinExistence type="predicted"/>
<evidence type="ECO:0000256" key="2">
    <source>
        <dbReference type="ARBA" id="ARBA00022741"/>
    </source>
</evidence>
<evidence type="ECO:0000313" key="5">
    <source>
        <dbReference type="EMBL" id="SBT67711.1"/>
    </source>
</evidence>
<dbReference type="Gene3D" id="3.40.50.300">
    <property type="entry name" value="P-loop containing nucleotide triphosphate hydrolases"/>
    <property type="match status" value="1"/>
</dbReference>
<dbReference type="InterPro" id="IPR051120">
    <property type="entry name" value="ABC_AA/LPS_Transport"/>
</dbReference>
<keyword evidence="6" id="KW-1185">Reference proteome</keyword>
<dbReference type="InterPro" id="IPR003593">
    <property type="entry name" value="AAA+_ATPase"/>
</dbReference>